<feature type="transmembrane region" description="Helical" evidence="1">
    <location>
        <begin position="109"/>
        <end position="128"/>
    </location>
</feature>
<feature type="transmembrane region" description="Helical" evidence="1">
    <location>
        <begin position="19"/>
        <end position="37"/>
    </location>
</feature>
<keyword evidence="1" id="KW-0472">Membrane</keyword>
<feature type="transmembrane region" description="Helical" evidence="1">
    <location>
        <begin position="243"/>
        <end position="260"/>
    </location>
</feature>
<dbReference type="EMBL" id="UINC01007356">
    <property type="protein sequence ID" value="SVA32873.1"/>
    <property type="molecule type" value="Genomic_DNA"/>
</dbReference>
<dbReference type="AlphaFoldDB" id="A0A381V0W0"/>
<organism evidence="2">
    <name type="scientific">marine metagenome</name>
    <dbReference type="NCBI Taxonomy" id="408172"/>
    <lineage>
        <taxon>unclassified sequences</taxon>
        <taxon>metagenomes</taxon>
        <taxon>ecological metagenomes</taxon>
    </lineage>
</organism>
<protein>
    <recommendedName>
        <fullName evidence="3">DUF2182 domain-containing protein</fullName>
    </recommendedName>
</protein>
<feature type="transmembrane region" description="Helical" evidence="1">
    <location>
        <begin position="202"/>
        <end position="231"/>
    </location>
</feature>
<feature type="transmembrane region" description="Helical" evidence="1">
    <location>
        <begin position="148"/>
        <end position="166"/>
    </location>
</feature>
<evidence type="ECO:0000256" key="1">
    <source>
        <dbReference type="SAM" id="Phobius"/>
    </source>
</evidence>
<name>A0A381V0W0_9ZZZZ</name>
<accession>A0A381V0W0</accession>
<dbReference type="Pfam" id="PF09948">
    <property type="entry name" value="PpoB2"/>
    <property type="match status" value="1"/>
</dbReference>
<evidence type="ECO:0008006" key="3">
    <source>
        <dbReference type="Google" id="ProtNLM"/>
    </source>
</evidence>
<proteinExistence type="predicted"/>
<keyword evidence="1" id="KW-0812">Transmembrane</keyword>
<evidence type="ECO:0000313" key="2">
    <source>
        <dbReference type="EMBL" id="SVA32873.1"/>
    </source>
</evidence>
<sequence length="261" mass="29139">MLSQNPNDVSRVRYNRDRIIVVTGLGIITVVAWLYLINLPDDMENAMGMSAAMPGIMPWHRADWISMFIMWGIMMIGMMLPTASPMILMFSTVNRQKKERDQSYAETGIFVSGYVLIWILFSVGATVLNWLLHTNSLLSGMMGESTSNILGGVLLISAGIFQWTPIKKACLNNCRTPMGFLMTNWKDGRAGALRMGLEHGMFCLGCCWLIMALLFVLGVMNLIWIAALTVFVLIEKIAPKGDWISRIAGIGFVIWGAFLFI</sequence>
<keyword evidence="1" id="KW-1133">Transmembrane helix</keyword>
<reference evidence="2" key="1">
    <citation type="submission" date="2018-05" db="EMBL/GenBank/DDBJ databases">
        <authorList>
            <person name="Lanie J.A."/>
            <person name="Ng W.-L."/>
            <person name="Kazmierczak K.M."/>
            <person name="Andrzejewski T.M."/>
            <person name="Davidsen T.M."/>
            <person name="Wayne K.J."/>
            <person name="Tettelin H."/>
            <person name="Glass J.I."/>
            <person name="Rusch D."/>
            <person name="Podicherti R."/>
            <person name="Tsui H.-C.T."/>
            <person name="Winkler M.E."/>
        </authorList>
    </citation>
    <scope>NUCLEOTIDE SEQUENCE</scope>
</reference>
<feature type="transmembrane region" description="Helical" evidence="1">
    <location>
        <begin position="64"/>
        <end position="88"/>
    </location>
</feature>
<gene>
    <name evidence="2" type="ORF">METZ01_LOCUS85727</name>
</gene>
<dbReference type="InterPro" id="IPR018688">
    <property type="entry name" value="PpoB2-like"/>
</dbReference>